<dbReference type="InterPro" id="IPR011613">
    <property type="entry name" value="GH15-like"/>
</dbReference>
<evidence type="ECO:0000259" key="15">
    <source>
        <dbReference type="Pfam" id="PF19292"/>
    </source>
</evidence>
<dbReference type="Gene3D" id="1.50.10.10">
    <property type="match status" value="1"/>
</dbReference>
<dbReference type="InterPro" id="IPR008734">
    <property type="entry name" value="PHK_A/B_su"/>
</dbReference>
<dbReference type="OrthoDB" id="5971574at2759"/>
<protein>
    <recommendedName>
        <fullName evidence="13">Phosphorylase b kinase regulatory subunit</fullName>
    </recommendedName>
</protein>
<keyword evidence="11 13" id="KW-0449">Lipoprotein</keyword>
<evidence type="ECO:0000256" key="1">
    <source>
        <dbReference type="ARBA" id="ARBA00002837"/>
    </source>
</evidence>
<keyword evidence="5 13" id="KW-1003">Cell membrane</keyword>
<dbReference type="PANTHER" id="PTHR10749">
    <property type="entry name" value="PHOSPHORYLASE B KINASE REGULATORY SUBUNIT"/>
    <property type="match status" value="1"/>
</dbReference>
<feature type="domain" description="GH15-like" evidence="14">
    <location>
        <begin position="8"/>
        <end position="874"/>
    </location>
</feature>
<evidence type="ECO:0000256" key="11">
    <source>
        <dbReference type="ARBA" id="ARBA00023288"/>
    </source>
</evidence>
<evidence type="ECO:0000256" key="5">
    <source>
        <dbReference type="ARBA" id="ARBA00022475"/>
    </source>
</evidence>
<keyword evidence="12 13" id="KW-0636">Prenylation</keyword>
<comment type="function">
    <text evidence="1">Phosphorylase b kinase catalyzes the phosphorylation of serine in certain substrates, including troponin I. The alpha chain may bind calmodulin.</text>
</comment>
<comment type="pathway">
    <text evidence="3 13">Glycan biosynthesis; glycogen metabolism.</text>
</comment>
<dbReference type="GO" id="GO:0005886">
    <property type="term" value="C:plasma membrane"/>
    <property type="evidence" value="ECO:0007669"/>
    <property type="project" value="UniProtKB-SubCell"/>
</dbReference>
<organism evidence="16 17">
    <name type="scientific">Branchiostoma lanceolatum</name>
    <name type="common">Common lancelet</name>
    <name type="synonym">Amphioxus lanceolatum</name>
    <dbReference type="NCBI Taxonomy" id="7740"/>
    <lineage>
        <taxon>Eukaryota</taxon>
        <taxon>Metazoa</taxon>
        <taxon>Chordata</taxon>
        <taxon>Cephalochordata</taxon>
        <taxon>Leptocardii</taxon>
        <taxon>Amphioxiformes</taxon>
        <taxon>Branchiostomatidae</taxon>
        <taxon>Branchiostoma</taxon>
    </lineage>
</organism>
<evidence type="ECO:0000256" key="6">
    <source>
        <dbReference type="ARBA" id="ARBA00022553"/>
    </source>
</evidence>
<dbReference type="Pfam" id="PF00723">
    <property type="entry name" value="Glyco_hydro_15"/>
    <property type="match status" value="1"/>
</dbReference>
<comment type="subcellular location">
    <subcellularLocation>
        <location evidence="2 13">Cell membrane</location>
        <topology evidence="2 13">Lipid-anchor</topology>
        <orientation evidence="2 13">Cytoplasmic side</orientation>
    </subcellularLocation>
</comment>
<proteinExistence type="inferred from homology"/>
<evidence type="ECO:0000313" key="16">
    <source>
        <dbReference type="EMBL" id="CAH1268105.1"/>
    </source>
</evidence>
<keyword evidence="6" id="KW-0597">Phosphoprotein</keyword>
<evidence type="ECO:0000256" key="10">
    <source>
        <dbReference type="ARBA" id="ARBA00023277"/>
    </source>
</evidence>
<dbReference type="InterPro" id="IPR008928">
    <property type="entry name" value="6-hairpin_glycosidase_sf"/>
</dbReference>
<dbReference type="EMBL" id="OV696691">
    <property type="protein sequence ID" value="CAH1268105.1"/>
    <property type="molecule type" value="Genomic_DNA"/>
</dbReference>
<dbReference type="SUPFAM" id="SSF48208">
    <property type="entry name" value="Six-hairpin glycosidases"/>
    <property type="match status" value="1"/>
</dbReference>
<evidence type="ECO:0000256" key="8">
    <source>
        <dbReference type="ARBA" id="ARBA00022860"/>
    </source>
</evidence>
<name>A0A8K0A3V6_BRALA</name>
<evidence type="ECO:0000256" key="9">
    <source>
        <dbReference type="ARBA" id="ARBA00023136"/>
    </source>
</evidence>
<reference evidence="16" key="1">
    <citation type="submission" date="2022-01" db="EMBL/GenBank/DDBJ databases">
        <authorList>
            <person name="Braso-Vives M."/>
        </authorList>
    </citation>
    <scope>NUCLEOTIDE SEQUENCE</scope>
</reference>
<feature type="domain" description="Phosphorylase b kinase regulatory subunit alpha/beta C-terminal" evidence="15">
    <location>
        <begin position="987"/>
        <end position="1116"/>
    </location>
</feature>
<dbReference type="AlphaFoldDB" id="A0A8K0A3V6"/>
<keyword evidence="17" id="KW-1185">Reference proteome</keyword>
<dbReference type="Proteomes" id="UP000838412">
    <property type="component" value="Chromosome 6"/>
</dbReference>
<comment type="similarity">
    <text evidence="4 13">Belongs to the phosphorylase b kinase regulatory chain family.</text>
</comment>
<sequence length="1183" mass="133628">MRSRSNSGVRLDYYQHLVHKTILTHQNPITGLLPASIDQNHAWVRDNLYCIMAVWGLSLAYKKTADMDEDRAKAYELEQSVVKLMRGLLQCMMRQVDKLEKFKYTQATTDALHAKYNITTCGAVVGDKEWGHLQIDATSLYILMLAQMTASGLQIIFTLDEVAFIQNLVFYVESAYRTPDYGMWERGDKTNHGWPELNASSIGMAKASLEAIKEMDLFGSRGGPASIIHVMADEISQCKAILESMLPRESKSKEIDASLLSILSYPAFAVEDLDLSNLTKNEIISKLEGRYGLSRFLRDGYKTPMEDPRRLHYEPWELSVFEGIECEWPLFWTYLILDGLFKGDKAQVLEYKEKLAEVMVKGEDGLPLIPELYSLAADKVEAEREDPGSQERSPGGKMPHMWSQSLYILGCLIQEGYLAPGEIDPLNRRLIGQPRPDLVVQVSILAEDLYIQDLLKEHGIDVQTTQEVGIIKVQPARVLSHIYHHLGQNKKLGLSGRPSYDIGLLGTSQLYTLKGQTFAFTPQFIDQQQFYLALDNELLVDMLKTDLAYLRYNWRNLGRPTVTFPVSHNMLAGRVLPPPLLNCLQKLLAGSMDGVRIHVGKLEEFMSTSCFTSLDFLYLSEESPVSDADEVTQYLDTLLSPTFPKRNLLSTPRLGAKRSTSLSRKASFRVLGSVRRSRSVFVDEHNLPDVKGDNVPDIRHSPSMSKLREGSGDIDCAELVEHLKDTWSLQEQADVLHYLYNTQGPDWDTKINMREGVTVVMLAGELYEKAGQLKQWSIVRHMAGMLKKRVEDLAQATTDLLVRQKQLSVGLPPQPRERTITHPLPPEELAKMIYDSCGEDSSTAVLTQEILVYLAMFIRTEPNLFREMLRLRVGLIIQVMVSELARTLNCTGEEASEHLMSLSPFDLKTLLHHILSGKEFGVGEENEAADWAMRIKKLTISQYLMTHTAVERGGGGKSLSIRKMEKEEVTGMSRLRKQVTIIEHNDKLRKGHDEDLEQSMQVDRQGQWLRRRRLDGALNRVPVDFYTRIWNVLKWCQGLSIEGQVLPSSVTNEMTPGELNFALRVEGILNSIPQPEYRQLMVEAMMVLALVVDTDYKRSLRGVIMVDKLVSDANAMFMGELKTIFKDEVDSNTVEFRTGAANICTDFYDSAPSGRFGTMVYMSKAVAQTLDCEPDTVADCTIA</sequence>
<evidence type="ECO:0000256" key="13">
    <source>
        <dbReference type="RuleBase" id="RU364123"/>
    </source>
</evidence>
<evidence type="ECO:0000256" key="7">
    <source>
        <dbReference type="ARBA" id="ARBA00022600"/>
    </source>
</evidence>
<evidence type="ECO:0000256" key="12">
    <source>
        <dbReference type="ARBA" id="ARBA00023289"/>
    </source>
</evidence>
<dbReference type="InterPro" id="IPR012341">
    <property type="entry name" value="6hp_glycosidase-like_sf"/>
</dbReference>
<evidence type="ECO:0000256" key="2">
    <source>
        <dbReference type="ARBA" id="ARBA00004342"/>
    </source>
</evidence>
<accession>A0A8K0A3V6</accession>
<keyword evidence="7 13" id="KW-0321">Glycogen metabolism</keyword>
<keyword evidence="9 13" id="KW-0472">Membrane</keyword>
<dbReference type="PANTHER" id="PTHR10749:SF7">
    <property type="entry name" value="PHOSPHORYLASE B KINASE REGULATORY SUBUNIT ALPHA-RELATED"/>
    <property type="match status" value="1"/>
</dbReference>
<evidence type="ECO:0000256" key="3">
    <source>
        <dbReference type="ARBA" id="ARBA00005131"/>
    </source>
</evidence>
<dbReference type="GO" id="GO:0005977">
    <property type="term" value="P:glycogen metabolic process"/>
    <property type="evidence" value="ECO:0007669"/>
    <property type="project" value="UniProtKB-UniPathway"/>
</dbReference>
<evidence type="ECO:0000313" key="17">
    <source>
        <dbReference type="Proteomes" id="UP000838412"/>
    </source>
</evidence>
<dbReference type="Pfam" id="PF19292">
    <property type="entry name" value="KPBB_C"/>
    <property type="match status" value="1"/>
</dbReference>
<dbReference type="FunFam" id="1.50.10.10:FF:000004">
    <property type="entry name" value="Phosphorylase b kinase regulatory subunit"/>
    <property type="match status" value="1"/>
</dbReference>
<dbReference type="GO" id="GO:0005964">
    <property type="term" value="C:phosphorylase kinase complex"/>
    <property type="evidence" value="ECO:0007669"/>
    <property type="project" value="TreeGrafter"/>
</dbReference>
<dbReference type="UniPathway" id="UPA00163"/>
<evidence type="ECO:0000256" key="4">
    <source>
        <dbReference type="ARBA" id="ARBA00007128"/>
    </source>
</evidence>
<keyword evidence="10 13" id="KW-0119">Carbohydrate metabolism</keyword>
<gene>
    <name evidence="16" type="primary">PHKA2</name>
    <name evidence="16" type="ORF">BLAG_LOCUS21157</name>
</gene>
<dbReference type="GO" id="GO:0005516">
    <property type="term" value="F:calmodulin binding"/>
    <property type="evidence" value="ECO:0007669"/>
    <property type="project" value="UniProtKB-KW"/>
</dbReference>
<evidence type="ECO:0000259" key="14">
    <source>
        <dbReference type="Pfam" id="PF00723"/>
    </source>
</evidence>
<keyword evidence="8 13" id="KW-0112">Calmodulin-binding</keyword>
<dbReference type="InterPro" id="IPR045583">
    <property type="entry name" value="KPBA/B_C"/>
</dbReference>